<evidence type="ECO:0000256" key="2">
    <source>
        <dbReference type="ARBA" id="ARBA00022771"/>
    </source>
</evidence>
<evidence type="ECO:0000256" key="1">
    <source>
        <dbReference type="ARBA" id="ARBA00022723"/>
    </source>
</evidence>
<protein>
    <recommendedName>
        <fullName evidence="5">RING-type domain-containing protein</fullName>
    </recommendedName>
</protein>
<dbReference type="EMBL" id="BFEA01000324">
    <property type="protein sequence ID" value="GBG79629.1"/>
    <property type="molecule type" value="Genomic_DNA"/>
</dbReference>
<dbReference type="PANTHER" id="PTHR10131">
    <property type="entry name" value="TNF RECEPTOR ASSOCIATED FACTOR"/>
    <property type="match status" value="1"/>
</dbReference>
<dbReference type="Gene3D" id="3.30.40.10">
    <property type="entry name" value="Zinc/RING finger domain, C3HC4 (zinc finger)"/>
    <property type="match status" value="2"/>
</dbReference>
<dbReference type="PANTHER" id="PTHR10131:SF157">
    <property type="entry name" value="RECEPTOR-ASSOCIATED FACTOR, PUTATIVE-RELATED"/>
    <property type="match status" value="1"/>
</dbReference>
<gene>
    <name evidence="6" type="ORF">CBR_g29779</name>
</gene>
<dbReference type="Pfam" id="PF13923">
    <property type="entry name" value="zf-C3HC4_2"/>
    <property type="match status" value="1"/>
</dbReference>
<evidence type="ECO:0000256" key="4">
    <source>
        <dbReference type="PROSITE-ProRule" id="PRU00175"/>
    </source>
</evidence>
<evidence type="ECO:0000259" key="5">
    <source>
        <dbReference type="PROSITE" id="PS50089"/>
    </source>
</evidence>
<dbReference type="InterPro" id="IPR001841">
    <property type="entry name" value="Znf_RING"/>
</dbReference>
<dbReference type="Gramene" id="GBG79629">
    <property type="protein sequence ID" value="GBG79629"/>
    <property type="gene ID" value="CBR_g29779"/>
</dbReference>
<dbReference type="PROSITE" id="PS50089">
    <property type="entry name" value="ZF_RING_2"/>
    <property type="match status" value="1"/>
</dbReference>
<sequence length="286" mass="31721">MGVSTDLVVNRDRLPADIFCPICDDMIDQNDAMVTPCGHLFCGSCISTYVASRQQCPQDRSRVTTSQLLHIKTHSVFLYRLLGRSLVKCVNHVQGCTWQGEHSDSAAHLKTCGAVKVKCSRCGDESIFRRDYDHHRGRCGAPCSNCGVLSKENAKLRADLEAKTAQLSLAITRADKAEKACQSKSASSGSGSSSAPFISLDYRYTQVHAALVGRFIAYHSHSLPAHISRERLFTCVKYIADQFLRDPDMANKNDVRFLLAACSSADWFTANQHDRIEILLHCVHVR</sequence>
<dbReference type="STRING" id="69332.A0A388LBD8"/>
<dbReference type="OrthoDB" id="6105938at2759"/>
<dbReference type="InterPro" id="IPR017907">
    <property type="entry name" value="Znf_RING_CS"/>
</dbReference>
<dbReference type="Proteomes" id="UP000265515">
    <property type="component" value="Unassembled WGS sequence"/>
</dbReference>
<dbReference type="SMART" id="SM00184">
    <property type="entry name" value="RING"/>
    <property type="match status" value="1"/>
</dbReference>
<dbReference type="SUPFAM" id="SSF49599">
    <property type="entry name" value="TRAF domain-like"/>
    <property type="match status" value="1"/>
</dbReference>
<evidence type="ECO:0000313" key="6">
    <source>
        <dbReference type="EMBL" id="GBG79629.1"/>
    </source>
</evidence>
<evidence type="ECO:0000256" key="3">
    <source>
        <dbReference type="ARBA" id="ARBA00022833"/>
    </source>
</evidence>
<accession>A0A388LBD8</accession>
<keyword evidence="3" id="KW-0862">Zinc</keyword>
<dbReference type="OMA" id="YASNWFS"/>
<reference evidence="6 7" key="1">
    <citation type="journal article" date="2018" name="Cell">
        <title>The Chara Genome: Secondary Complexity and Implications for Plant Terrestrialization.</title>
        <authorList>
            <person name="Nishiyama T."/>
            <person name="Sakayama H."/>
            <person name="Vries J.D."/>
            <person name="Buschmann H."/>
            <person name="Saint-Marcoux D."/>
            <person name="Ullrich K.K."/>
            <person name="Haas F.B."/>
            <person name="Vanderstraeten L."/>
            <person name="Becker D."/>
            <person name="Lang D."/>
            <person name="Vosolsobe S."/>
            <person name="Rombauts S."/>
            <person name="Wilhelmsson P.K.I."/>
            <person name="Janitza P."/>
            <person name="Kern R."/>
            <person name="Heyl A."/>
            <person name="Rumpler F."/>
            <person name="Villalobos L.I.A.C."/>
            <person name="Clay J.M."/>
            <person name="Skokan R."/>
            <person name="Toyoda A."/>
            <person name="Suzuki Y."/>
            <person name="Kagoshima H."/>
            <person name="Schijlen E."/>
            <person name="Tajeshwar N."/>
            <person name="Catarino B."/>
            <person name="Hetherington A.J."/>
            <person name="Saltykova A."/>
            <person name="Bonnot C."/>
            <person name="Breuninger H."/>
            <person name="Symeonidi A."/>
            <person name="Radhakrishnan G.V."/>
            <person name="Van Nieuwerburgh F."/>
            <person name="Deforce D."/>
            <person name="Chang C."/>
            <person name="Karol K.G."/>
            <person name="Hedrich R."/>
            <person name="Ulvskov P."/>
            <person name="Glockner G."/>
            <person name="Delwiche C.F."/>
            <person name="Petrasek J."/>
            <person name="Van de Peer Y."/>
            <person name="Friml J."/>
            <person name="Beilby M."/>
            <person name="Dolan L."/>
            <person name="Kohara Y."/>
            <person name="Sugano S."/>
            <person name="Fujiyama A."/>
            <person name="Delaux P.-M."/>
            <person name="Quint M."/>
            <person name="TheiBen G."/>
            <person name="Hagemann M."/>
            <person name="Harholt J."/>
            <person name="Dunand C."/>
            <person name="Zachgo S."/>
            <person name="Langdale J."/>
            <person name="Maumus F."/>
            <person name="Straeten D.V.D."/>
            <person name="Gould S.B."/>
            <person name="Rensing S.A."/>
        </authorList>
    </citation>
    <scope>NUCLEOTIDE SEQUENCE [LARGE SCALE GENOMIC DNA]</scope>
    <source>
        <strain evidence="6 7">S276</strain>
    </source>
</reference>
<dbReference type="AlphaFoldDB" id="A0A388LBD8"/>
<keyword evidence="7" id="KW-1185">Reference proteome</keyword>
<dbReference type="GO" id="GO:0043122">
    <property type="term" value="P:regulation of canonical NF-kappaB signal transduction"/>
    <property type="evidence" value="ECO:0007669"/>
    <property type="project" value="TreeGrafter"/>
</dbReference>
<keyword evidence="2 4" id="KW-0863">Zinc-finger</keyword>
<dbReference type="GO" id="GO:0008270">
    <property type="term" value="F:zinc ion binding"/>
    <property type="evidence" value="ECO:0007669"/>
    <property type="project" value="UniProtKB-KW"/>
</dbReference>
<evidence type="ECO:0000313" key="7">
    <source>
        <dbReference type="Proteomes" id="UP000265515"/>
    </source>
</evidence>
<organism evidence="6 7">
    <name type="scientific">Chara braunii</name>
    <name type="common">Braun's stonewort</name>
    <dbReference type="NCBI Taxonomy" id="69332"/>
    <lineage>
        <taxon>Eukaryota</taxon>
        <taxon>Viridiplantae</taxon>
        <taxon>Streptophyta</taxon>
        <taxon>Charophyceae</taxon>
        <taxon>Charales</taxon>
        <taxon>Characeae</taxon>
        <taxon>Chara</taxon>
    </lineage>
</organism>
<dbReference type="PROSITE" id="PS00518">
    <property type="entry name" value="ZF_RING_1"/>
    <property type="match status" value="1"/>
</dbReference>
<keyword evidence="1" id="KW-0479">Metal-binding</keyword>
<feature type="domain" description="RING-type" evidence="5">
    <location>
        <begin position="20"/>
        <end position="60"/>
    </location>
</feature>
<comment type="caution">
    <text evidence="6">The sequence shown here is derived from an EMBL/GenBank/DDBJ whole genome shotgun (WGS) entry which is preliminary data.</text>
</comment>
<dbReference type="InterPro" id="IPR013083">
    <property type="entry name" value="Znf_RING/FYVE/PHD"/>
</dbReference>
<proteinExistence type="predicted"/>
<dbReference type="SUPFAM" id="SSF57850">
    <property type="entry name" value="RING/U-box"/>
    <property type="match status" value="1"/>
</dbReference>
<name>A0A388LBD8_CHABU</name>